<evidence type="ECO:0000256" key="6">
    <source>
        <dbReference type="ARBA" id="ARBA00023306"/>
    </source>
</evidence>
<dbReference type="Pfam" id="PF12231">
    <property type="entry name" value="Rif1_N"/>
    <property type="match status" value="1"/>
</dbReference>
<evidence type="ECO:0000256" key="2">
    <source>
        <dbReference type="ARBA" id="ARBA00004574"/>
    </source>
</evidence>
<evidence type="ECO:0000256" key="7">
    <source>
        <dbReference type="SAM" id="MobiDB-lite"/>
    </source>
</evidence>
<feature type="compositionally biased region" description="Basic and acidic residues" evidence="7">
    <location>
        <begin position="84"/>
        <end position="94"/>
    </location>
</feature>
<keyword evidence="5" id="KW-0539">Nucleus</keyword>
<feature type="compositionally biased region" description="Low complexity" evidence="7">
    <location>
        <begin position="52"/>
        <end position="66"/>
    </location>
</feature>
<dbReference type="EMBL" id="AZGY01000020">
    <property type="protein sequence ID" value="KZZ90790.1"/>
    <property type="molecule type" value="Genomic_DNA"/>
</dbReference>
<comment type="subcellular location">
    <subcellularLocation>
        <location evidence="2">Chromosome</location>
        <location evidence="2">Telomere</location>
    </subcellularLocation>
    <subcellularLocation>
        <location evidence="1">Nucleus</location>
    </subcellularLocation>
</comment>
<feature type="compositionally biased region" description="Basic residues" evidence="7">
    <location>
        <begin position="1332"/>
        <end position="1341"/>
    </location>
</feature>
<feature type="compositionally biased region" description="Basic and acidic residues" evidence="7">
    <location>
        <begin position="1411"/>
        <end position="1432"/>
    </location>
</feature>
<keyword evidence="3" id="KW-0158">Chromosome</keyword>
<dbReference type="STRING" id="1081109.A0A166NLB5"/>
<feature type="compositionally biased region" description="Basic and acidic residues" evidence="7">
    <location>
        <begin position="1132"/>
        <end position="1142"/>
    </location>
</feature>
<dbReference type="PANTHER" id="PTHR22928:SF3">
    <property type="entry name" value="TELOMERE-ASSOCIATED PROTEIN RIF1"/>
    <property type="match status" value="1"/>
</dbReference>
<feature type="region of interest" description="Disordered" evidence="7">
    <location>
        <begin position="84"/>
        <end position="114"/>
    </location>
</feature>
<feature type="compositionally biased region" description="Basic residues" evidence="7">
    <location>
        <begin position="1143"/>
        <end position="1162"/>
    </location>
</feature>
<evidence type="ECO:0000256" key="4">
    <source>
        <dbReference type="ARBA" id="ARBA00022895"/>
    </source>
</evidence>
<dbReference type="GO" id="GO:0000723">
    <property type="term" value="P:telomere maintenance"/>
    <property type="evidence" value="ECO:0007669"/>
    <property type="project" value="TreeGrafter"/>
</dbReference>
<feature type="compositionally biased region" description="Basic and acidic residues" evidence="7">
    <location>
        <begin position="1347"/>
        <end position="1366"/>
    </location>
</feature>
<feature type="region of interest" description="Disordered" evidence="7">
    <location>
        <begin position="1190"/>
        <end position="1462"/>
    </location>
</feature>
<reference evidence="9 10" key="1">
    <citation type="journal article" date="2016" name="Genome Biol. Evol.">
        <title>Divergent and convergent evolution of fungal pathogenicity.</title>
        <authorList>
            <person name="Shang Y."/>
            <person name="Xiao G."/>
            <person name="Zheng P."/>
            <person name="Cen K."/>
            <person name="Zhan S."/>
            <person name="Wang C."/>
        </authorList>
    </citation>
    <scope>NUCLEOTIDE SEQUENCE [LARGE SCALE GENOMIC DNA]</scope>
    <source>
        <strain evidence="9 10">RCEF 2490</strain>
    </source>
</reference>
<name>A0A166NLB5_9HYPO</name>
<organism evidence="9 10">
    <name type="scientific">Moelleriella libera RCEF 2490</name>
    <dbReference type="NCBI Taxonomy" id="1081109"/>
    <lineage>
        <taxon>Eukaryota</taxon>
        <taxon>Fungi</taxon>
        <taxon>Dikarya</taxon>
        <taxon>Ascomycota</taxon>
        <taxon>Pezizomycotina</taxon>
        <taxon>Sordariomycetes</taxon>
        <taxon>Hypocreomycetidae</taxon>
        <taxon>Hypocreales</taxon>
        <taxon>Clavicipitaceae</taxon>
        <taxon>Moelleriella</taxon>
    </lineage>
</organism>
<sequence length="1728" mass="192017">MASSVAPVPPNNILDLLPARPPTPPREALPESDTKSVARRTSAFVPKLFLHTPPNTTSPTSVTTDSGLDSGFVRKRVEWSTHTDYRDAPRFHGDGRRHKPPKSSEPSSVSSRPVKGILKPVSSTNQLAFSFANDTDESPTPLKIIEMLDSTITQLAGSDRASKLDAYMILSRALKASDNLPDRVALQNKMSLLMQFIQRDIKANMIDGAPDFSLVKHALTLLTTFLHFPAIASALTNDFGVFILDHSIRSFEDDAMPKDVIRHLMQVVALQKFSSKVLSSDRVGRLISAFHSVDKHLRGKSIVVGRLQIYKRLVKQSRAHMCTHSDWLKDLFTDMLSTVKDIRTQAISLGMEAGYALRSEKTLLRKVTELLQTVNEEGETYIEFYLRKLQELMTDKQSCSTIPQIWSVVILFLKCPLDKWQYYSPWLRLAQSAFNASDSITKQEANFAWNRYVALSLSDSRITPKGIHTLCQPLLSQLRRKVHPKHQDDAIRLRKAVIGGICNLYYYIFAPGNVNKYAPELTWDIVVQPVIDQLISTEGSSDTFGDDVLQAARLLIGIIDVATPRVWRQDRIMELPPVRSEELPAIDSKWTRRNSEKVLNCVGLIIEKRFCRLADDEDPISRLWRAVIKSVAVASAKDIKVSEETAKFVGCALGLLSKILATCVSDRSNPKLRHGALQFIQPLVEGLGILPFTEGNYLMTTSNTFQPTSTPSHRPDRSEHLRVQGEVRPALHHLIIMLSTVPACDVEDDELMGMLHSIFEPFLRGKTLQSRLSMMGELLQLIPRDTSPASGLWMLTVDCAQALFNQAQGIVSSQNLQTDLDLQYQEVIRLLEYGLSWHDDKHAEKWLSLLDSVTARGLADYGDAGCSLVVTIPLAKALLDAVAWKTDEPFTLHRKAAGRLLSSTKMPRDEEAWDAARSQIPGKLEPLSSPGLCEPFNSLFEVGSHFLKREYESFEAQSIDGTMGLFEALDEFFKNNSARIPSLVKLQDGLALWIQDSDKHLSQHAQVPLLKKITNTWDQICSGLAASGLSQRQELRRVEPLLATALVSTHKSIVKGTLVALSAIMTRDEAAFSESFAHNISSFGPFESQEIGRAGVRAGSQEQHRNVEGLSPASTKSACANFSATDSAPPKRRSEETPDTTRRKQARRLRTPKHRRHDRHIKFDHVPSSASSQEESRCLAAEFQELETPQVESQASLLNMPPYSSKAPARQDAESEKVGYDRKAESKEVGSTPRHSKSFDNLIRLTPTPRRGEFVQMDDSNDLPSSPLQPRPYPLLAEIQSRSRIDSTMENWEFSSPPGSPLQDQSNQAAEISRPTLVQKKPAAAPEPLPRNHARATRKATRSAATSEERYSVDSDEPARKARDVQDLGMSSALHETPVEGVQTRARKARGASMSGAASPVAAASRRRSSRHTESIKREPSKLEVRLFERATSHRRSTRSSTHAEESSTELPSPKPAIDGDNQSLKCNDCIRVHTDSTCPSPETSPMVLQDTTALAPSSSAVDEIAQNVSTRKRKRRAKGGQSHKRQRSADKEALSDVVASDVLCLSPSAANELSPQTMDGVETRSGLRKRQLQPVCIKLGNAQERHQKQIDIGSVVADSGDTDDEVLSQLVSESHAASQQSLAVKACDRAWSDVTHYRDTNRKGETAQPGQRSNSVEKIGPCAEVAEDAQTPQAIMDTLRGGLEQLRNAALTREKVYEMEDLLMDMKRELFEAERRGRSREQTGRQF</sequence>
<dbReference type="Proteomes" id="UP000078544">
    <property type="component" value="Unassembled WGS sequence"/>
</dbReference>
<comment type="caution">
    <text evidence="9">The sequence shown here is derived from an EMBL/GenBank/DDBJ whole genome shotgun (WGS) entry which is preliminary data.</text>
</comment>
<evidence type="ECO:0000256" key="5">
    <source>
        <dbReference type="ARBA" id="ARBA00023242"/>
    </source>
</evidence>
<feature type="region of interest" description="Disordered" evidence="7">
    <location>
        <begin position="1495"/>
        <end position="1534"/>
    </location>
</feature>
<evidence type="ECO:0000256" key="1">
    <source>
        <dbReference type="ARBA" id="ARBA00004123"/>
    </source>
</evidence>
<dbReference type="OrthoDB" id="5399929at2759"/>
<gene>
    <name evidence="9" type="ORF">AAL_07016</name>
</gene>
<protein>
    <submittedName>
        <fullName evidence="9">Rap1-interacting factor 1</fullName>
    </submittedName>
</protein>
<dbReference type="InterPro" id="IPR022031">
    <property type="entry name" value="Rif1_N"/>
</dbReference>
<dbReference type="PANTHER" id="PTHR22928">
    <property type="entry name" value="TELOMERE-ASSOCIATED PROTEIN RIF1"/>
    <property type="match status" value="1"/>
</dbReference>
<evidence type="ECO:0000256" key="3">
    <source>
        <dbReference type="ARBA" id="ARBA00022454"/>
    </source>
</evidence>
<dbReference type="SUPFAM" id="SSF48371">
    <property type="entry name" value="ARM repeat"/>
    <property type="match status" value="1"/>
</dbReference>
<dbReference type="GO" id="GO:0005634">
    <property type="term" value="C:nucleus"/>
    <property type="evidence" value="ECO:0007669"/>
    <property type="project" value="UniProtKB-SubCell"/>
</dbReference>
<feature type="region of interest" description="Disordered" evidence="7">
    <location>
        <begin position="1"/>
        <end position="68"/>
    </location>
</feature>
<feature type="compositionally biased region" description="Low complexity" evidence="7">
    <location>
        <begin position="104"/>
        <end position="114"/>
    </location>
</feature>
<feature type="compositionally biased region" description="Basic and acidic residues" evidence="7">
    <location>
        <begin position="1209"/>
        <end position="1228"/>
    </location>
</feature>
<feature type="compositionally biased region" description="Polar residues" evidence="7">
    <location>
        <begin position="1112"/>
        <end position="1126"/>
    </location>
</feature>
<keyword evidence="6" id="KW-0131">Cell cycle</keyword>
<feature type="region of interest" description="Disordered" evidence="7">
    <location>
        <begin position="1093"/>
        <end position="1177"/>
    </location>
</feature>
<evidence type="ECO:0000313" key="9">
    <source>
        <dbReference type="EMBL" id="KZZ90790.1"/>
    </source>
</evidence>
<evidence type="ECO:0000313" key="10">
    <source>
        <dbReference type="Proteomes" id="UP000078544"/>
    </source>
</evidence>
<accession>A0A166NLB5</accession>
<feature type="compositionally biased region" description="Low complexity" evidence="7">
    <location>
        <begin position="1392"/>
        <end position="1404"/>
    </location>
</feature>
<proteinExistence type="predicted"/>
<feature type="domain" description="Telomere-associated protein Rif1 N-terminal" evidence="8">
    <location>
        <begin position="155"/>
        <end position="527"/>
    </location>
</feature>
<dbReference type="InterPro" id="IPR016024">
    <property type="entry name" value="ARM-type_fold"/>
</dbReference>
<dbReference type="GO" id="GO:0140445">
    <property type="term" value="C:chromosome, telomeric repeat region"/>
    <property type="evidence" value="ECO:0007669"/>
    <property type="project" value="TreeGrafter"/>
</dbReference>
<feature type="compositionally biased region" description="Basic residues" evidence="7">
    <location>
        <begin position="1511"/>
        <end position="1527"/>
    </location>
</feature>
<keyword evidence="10" id="KW-1185">Reference proteome</keyword>
<keyword evidence="4" id="KW-0779">Telomere</keyword>
<evidence type="ECO:0000259" key="8">
    <source>
        <dbReference type="Pfam" id="PF12231"/>
    </source>
</evidence>